<evidence type="ECO:0000313" key="5">
    <source>
        <dbReference type="EMBL" id="KAF2654763.1"/>
    </source>
</evidence>
<dbReference type="Proteomes" id="UP000799324">
    <property type="component" value="Unassembled WGS sequence"/>
</dbReference>
<dbReference type="InterPro" id="IPR016461">
    <property type="entry name" value="COMT-like"/>
</dbReference>
<feature type="domain" description="O-methyltransferase C-terminal" evidence="4">
    <location>
        <begin position="209"/>
        <end position="356"/>
    </location>
</feature>
<dbReference type="OrthoDB" id="2410195at2759"/>
<dbReference type="AlphaFoldDB" id="A0A6A6T752"/>
<dbReference type="InterPro" id="IPR036388">
    <property type="entry name" value="WH-like_DNA-bd_sf"/>
</dbReference>
<dbReference type="PROSITE" id="PS51683">
    <property type="entry name" value="SAM_OMT_II"/>
    <property type="match status" value="1"/>
</dbReference>
<dbReference type="InterPro" id="IPR001077">
    <property type="entry name" value="COMT_C"/>
</dbReference>
<dbReference type="Gene3D" id="3.40.50.150">
    <property type="entry name" value="Vaccinia Virus protein VP39"/>
    <property type="match status" value="1"/>
</dbReference>
<dbReference type="EMBL" id="MU004359">
    <property type="protein sequence ID" value="KAF2654763.1"/>
    <property type="molecule type" value="Genomic_DNA"/>
</dbReference>
<organism evidence="5 6">
    <name type="scientific">Lophiostoma macrostomum CBS 122681</name>
    <dbReference type="NCBI Taxonomy" id="1314788"/>
    <lineage>
        <taxon>Eukaryota</taxon>
        <taxon>Fungi</taxon>
        <taxon>Dikarya</taxon>
        <taxon>Ascomycota</taxon>
        <taxon>Pezizomycotina</taxon>
        <taxon>Dothideomycetes</taxon>
        <taxon>Pleosporomycetidae</taxon>
        <taxon>Pleosporales</taxon>
        <taxon>Lophiostomataceae</taxon>
        <taxon>Lophiostoma</taxon>
    </lineage>
</organism>
<accession>A0A6A6T752</accession>
<dbReference type="PANTHER" id="PTHR43712">
    <property type="entry name" value="PUTATIVE (AFU_ORTHOLOGUE AFUA_4G14580)-RELATED"/>
    <property type="match status" value="1"/>
</dbReference>
<keyword evidence="2 5" id="KW-0808">Transferase</keyword>
<sequence length="378" mass="42690">MTLSISQYEALAQQIETMLVDLEGTTEHIGDEETRHRLVEGASKLAIRLEDPRETLRRTSFSHLQLPLAIVGVETKLFSILAAEDRPFHITELTDATGVDKSLLERLLRYYQATGMIAQVDDESFRATNVTRSLSDSDHADSLRWIMYWHVANCLSSAIHTDLPPFEWLAANPWAWQLAQVHMKAHRKGRPTFFDALDFEKRFAQDATSSTVLLVDIGGGTGSQTRTFRQRFPDLPGRVIVQDRPEVIANVKDDLEKANIEAEVYDMFKPQPIKGARVYYLRNIFQAWTDATGKDILLNAKAGLTDQSIIMIDEMVLPKRGARVQGAQHDMEVMAAVAGIERTKDQWEQLLNSAGLKMHEVVNYDEHFEDSVIIAGLN</sequence>
<dbReference type="SUPFAM" id="SSF46785">
    <property type="entry name" value="Winged helix' DNA-binding domain"/>
    <property type="match status" value="1"/>
</dbReference>
<evidence type="ECO:0000256" key="3">
    <source>
        <dbReference type="ARBA" id="ARBA00022691"/>
    </source>
</evidence>
<dbReference type="PANTHER" id="PTHR43712:SF1">
    <property type="entry name" value="HYPOTHETICAL O-METHYLTRANSFERASE (EUROFUNG)-RELATED"/>
    <property type="match status" value="1"/>
</dbReference>
<reference evidence="5" key="1">
    <citation type="journal article" date="2020" name="Stud. Mycol.">
        <title>101 Dothideomycetes genomes: a test case for predicting lifestyles and emergence of pathogens.</title>
        <authorList>
            <person name="Haridas S."/>
            <person name="Albert R."/>
            <person name="Binder M."/>
            <person name="Bloem J."/>
            <person name="Labutti K."/>
            <person name="Salamov A."/>
            <person name="Andreopoulos B."/>
            <person name="Baker S."/>
            <person name="Barry K."/>
            <person name="Bills G."/>
            <person name="Bluhm B."/>
            <person name="Cannon C."/>
            <person name="Castanera R."/>
            <person name="Culley D."/>
            <person name="Daum C."/>
            <person name="Ezra D."/>
            <person name="Gonzalez J."/>
            <person name="Henrissat B."/>
            <person name="Kuo A."/>
            <person name="Liang C."/>
            <person name="Lipzen A."/>
            <person name="Lutzoni F."/>
            <person name="Magnuson J."/>
            <person name="Mondo S."/>
            <person name="Nolan M."/>
            <person name="Ohm R."/>
            <person name="Pangilinan J."/>
            <person name="Park H.-J."/>
            <person name="Ramirez L."/>
            <person name="Alfaro M."/>
            <person name="Sun H."/>
            <person name="Tritt A."/>
            <person name="Yoshinaga Y."/>
            <person name="Zwiers L.-H."/>
            <person name="Turgeon B."/>
            <person name="Goodwin S."/>
            <person name="Spatafora J."/>
            <person name="Crous P."/>
            <person name="Grigoriev I."/>
        </authorList>
    </citation>
    <scope>NUCLEOTIDE SEQUENCE</scope>
    <source>
        <strain evidence="5">CBS 122681</strain>
    </source>
</reference>
<dbReference type="GO" id="GO:0032259">
    <property type="term" value="P:methylation"/>
    <property type="evidence" value="ECO:0007669"/>
    <property type="project" value="UniProtKB-KW"/>
</dbReference>
<keyword evidence="1 5" id="KW-0489">Methyltransferase</keyword>
<name>A0A6A6T752_9PLEO</name>
<dbReference type="SUPFAM" id="SSF53335">
    <property type="entry name" value="S-adenosyl-L-methionine-dependent methyltransferases"/>
    <property type="match status" value="1"/>
</dbReference>
<dbReference type="Pfam" id="PF00891">
    <property type="entry name" value="Methyltransf_2"/>
    <property type="match status" value="1"/>
</dbReference>
<gene>
    <name evidence="5" type="ORF">K491DRAFT_716882</name>
</gene>
<dbReference type="GO" id="GO:0008171">
    <property type="term" value="F:O-methyltransferase activity"/>
    <property type="evidence" value="ECO:0007669"/>
    <property type="project" value="InterPro"/>
</dbReference>
<keyword evidence="3" id="KW-0949">S-adenosyl-L-methionine</keyword>
<evidence type="ECO:0000256" key="1">
    <source>
        <dbReference type="ARBA" id="ARBA00022603"/>
    </source>
</evidence>
<proteinExistence type="predicted"/>
<protein>
    <submittedName>
        <fullName evidence="5">S-adenosyl-L-methionine-dependent methyltransferase</fullName>
    </submittedName>
</protein>
<dbReference type="InterPro" id="IPR036390">
    <property type="entry name" value="WH_DNA-bd_sf"/>
</dbReference>
<dbReference type="Gene3D" id="1.10.10.10">
    <property type="entry name" value="Winged helix-like DNA-binding domain superfamily/Winged helix DNA-binding domain"/>
    <property type="match status" value="1"/>
</dbReference>
<evidence type="ECO:0000256" key="2">
    <source>
        <dbReference type="ARBA" id="ARBA00022679"/>
    </source>
</evidence>
<evidence type="ECO:0000313" key="6">
    <source>
        <dbReference type="Proteomes" id="UP000799324"/>
    </source>
</evidence>
<dbReference type="InterPro" id="IPR029063">
    <property type="entry name" value="SAM-dependent_MTases_sf"/>
</dbReference>
<keyword evidence="6" id="KW-1185">Reference proteome</keyword>
<evidence type="ECO:0000259" key="4">
    <source>
        <dbReference type="Pfam" id="PF00891"/>
    </source>
</evidence>